<feature type="domain" description="WYL" evidence="1">
    <location>
        <begin position="62"/>
        <end position="127"/>
    </location>
</feature>
<evidence type="ECO:0000313" key="3">
    <source>
        <dbReference type="Proteomes" id="UP001597024"/>
    </source>
</evidence>
<dbReference type="InterPro" id="IPR026881">
    <property type="entry name" value="WYL_dom"/>
</dbReference>
<keyword evidence="3" id="KW-1185">Reference proteome</keyword>
<dbReference type="Pfam" id="PF13280">
    <property type="entry name" value="WYL"/>
    <property type="match status" value="1"/>
</dbReference>
<evidence type="ECO:0000313" key="2">
    <source>
        <dbReference type="EMBL" id="MFD0885980.1"/>
    </source>
</evidence>
<name>A0ABW3DT64_9ACTN</name>
<organism evidence="2 3">
    <name type="scientific">Streptosporangium algeriense</name>
    <dbReference type="NCBI Taxonomy" id="1682748"/>
    <lineage>
        <taxon>Bacteria</taxon>
        <taxon>Bacillati</taxon>
        <taxon>Actinomycetota</taxon>
        <taxon>Actinomycetes</taxon>
        <taxon>Streptosporangiales</taxon>
        <taxon>Streptosporangiaceae</taxon>
        <taxon>Streptosporangium</taxon>
    </lineage>
</organism>
<dbReference type="PROSITE" id="PS52050">
    <property type="entry name" value="WYL"/>
    <property type="match status" value="1"/>
</dbReference>
<evidence type="ECO:0000259" key="1">
    <source>
        <dbReference type="Pfam" id="PF13280"/>
    </source>
</evidence>
<dbReference type="Proteomes" id="UP001597024">
    <property type="component" value="Unassembled WGS sequence"/>
</dbReference>
<sequence>MMYEIGTQVTYHGSIEGLRGEIFTVVRHCCAGDRYTLDGIHVLHHVRHASISPAEDGARFHTELERAITDETPVMLTYVAGDGTWTTRTIEPYELSWTRAGYLIVRAMDRLRREPRTFRVDRIEYLDVLPGGFHLDRPAAELERMALARIRAEIAEISPGYFGDQMRWTPDSPVLSL</sequence>
<accession>A0ABW3DT64</accession>
<gene>
    <name evidence="2" type="ORF">ACFQ08_15650</name>
</gene>
<proteinExistence type="predicted"/>
<protein>
    <submittedName>
        <fullName evidence="2">Helix-turn-helix transcriptional regulator</fullName>
    </submittedName>
</protein>
<dbReference type="EMBL" id="JBHTHX010000483">
    <property type="protein sequence ID" value="MFD0885980.1"/>
    <property type="molecule type" value="Genomic_DNA"/>
</dbReference>
<comment type="caution">
    <text evidence="2">The sequence shown here is derived from an EMBL/GenBank/DDBJ whole genome shotgun (WGS) entry which is preliminary data.</text>
</comment>
<reference evidence="3" key="1">
    <citation type="journal article" date="2019" name="Int. J. Syst. Evol. Microbiol.">
        <title>The Global Catalogue of Microorganisms (GCM) 10K type strain sequencing project: providing services to taxonomists for standard genome sequencing and annotation.</title>
        <authorList>
            <consortium name="The Broad Institute Genomics Platform"/>
            <consortium name="The Broad Institute Genome Sequencing Center for Infectious Disease"/>
            <person name="Wu L."/>
            <person name="Ma J."/>
        </authorList>
    </citation>
    <scope>NUCLEOTIDE SEQUENCE [LARGE SCALE GENOMIC DNA]</scope>
    <source>
        <strain evidence="3">CCUG 62974</strain>
    </source>
</reference>